<gene>
    <name evidence="1" type="ORF">RG963_00725</name>
</gene>
<sequence>MKLSGYGKEIVISLSHQFGEGILVSVIRQFKEEIVSAVRRQLNQRYFMPKREILQEPLAQIRWYYILPTIEELRKKESALLGKIVWRNVS</sequence>
<dbReference type="EMBL" id="JAVKPK010000002">
    <property type="protein sequence ID" value="MDR7664327.1"/>
    <property type="molecule type" value="Genomic_DNA"/>
</dbReference>
<accession>A0ABU2CX67</accession>
<name>A0ABU2CX67_9EURY</name>
<dbReference type="RefSeq" id="WP_310574354.1">
    <property type="nucleotide sequence ID" value="NZ_JAVKPK010000002.1"/>
</dbReference>
<organism evidence="1 2">
    <name type="scientific">Methanosarcina baikalica</name>
    <dbReference type="NCBI Taxonomy" id="3073890"/>
    <lineage>
        <taxon>Archaea</taxon>
        <taxon>Methanobacteriati</taxon>
        <taxon>Methanobacteriota</taxon>
        <taxon>Stenosarchaea group</taxon>
        <taxon>Methanomicrobia</taxon>
        <taxon>Methanosarcinales</taxon>
        <taxon>Methanosarcinaceae</taxon>
        <taxon>Methanosarcina</taxon>
    </lineage>
</organism>
<dbReference type="Proteomes" id="UP001246244">
    <property type="component" value="Unassembled WGS sequence"/>
</dbReference>
<protein>
    <recommendedName>
        <fullName evidence="3">Mobile element protein</fullName>
    </recommendedName>
</protein>
<evidence type="ECO:0000313" key="1">
    <source>
        <dbReference type="EMBL" id="MDR7664327.1"/>
    </source>
</evidence>
<evidence type="ECO:0000313" key="2">
    <source>
        <dbReference type="Proteomes" id="UP001246244"/>
    </source>
</evidence>
<comment type="caution">
    <text evidence="1">The sequence shown here is derived from an EMBL/GenBank/DDBJ whole genome shotgun (WGS) entry which is preliminary data.</text>
</comment>
<keyword evidence="2" id="KW-1185">Reference proteome</keyword>
<evidence type="ECO:0008006" key="3">
    <source>
        <dbReference type="Google" id="ProtNLM"/>
    </source>
</evidence>
<proteinExistence type="predicted"/>
<reference evidence="2" key="1">
    <citation type="submission" date="2023-07" db="EMBL/GenBank/DDBJ databases">
        <title>Whole-genome sequencing of a new Methanosarcina sp. Z-7115.</title>
        <authorList>
            <person name="Zhilina T.N."/>
            <person name="Merkel A.Y."/>
        </authorList>
    </citation>
    <scope>NUCLEOTIDE SEQUENCE [LARGE SCALE GENOMIC DNA]</scope>
    <source>
        <strain evidence="2">Z-7115</strain>
    </source>
</reference>